<proteinExistence type="predicted"/>
<gene>
    <name evidence="1" type="ORF">METZ01_LOCUS101305</name>
</gene>
<reference evidence="1" key="1">
    <citation type="submission" date="2018-05" db="EMBL/GenBank/DDBJ databases">
        <authorList>
            <person name="Lanie J.A."/>
            <person name="Ng W.-L."/>
            <person name="Kazmierczak K.M."/>
            <person name="Andrzejewski T.M."/>
            <person name="Davidsen T.M."/>
            <person name="Wayne K.J."/>
            <person name="Tettelin H."/>
            <person name="Glass J.I."/>
            <person name="Rusch D."/>
            <person name="Podicherti R."/>
            <person name="Tsui H.-C.T."/>
            <person name="Winkler M.E."/>
        </authorList>
    </citation>
    <scope>NUCLEOTIDE SEQUENCE</scope>
</reference>
<dbReference type="EMBL" id="UINC01010934">
    <property type="protein sequence ID" value="SVA48451.1"/>
    <property type="molecule type" value="Genomic_DNA"/>
</dbReference>
<dbReference type="AlphaFoldDB" id="A0A381W855"/>
<sequence length="82" mass="9458">MVILYFLTTLITLNVPSGPPTGWIQYTEAYTSRSGCEKTMHLMEDQMKIQIRVRFKNNFVSVGEFECTTREEVVKRNTALGH</sequence>
<protein>
    <submittedName>
        <fullName evidence="1">Uncharacterized protein</fullName>
    </submittedName>
</protein>
<name>A0A381W855_9ZZZZ</name>
<organism evidence="1">
    <name type="scientific">marine metagenome</name>
    <dbReference type="NCBI Taxonomy" id="408172"/>
    <lineage>
        <taxon>unclassified sequences</taxon>
        <taxon>metagenomes</taxon>
        <taxon>ecological metagenomes</taxon>
    </lineage>
</organism>
<evidence type="ECO:0000313" key="1">
    <source>
        <dbReference type="EMBL" id="SVA48451.1"/>
    </source>
</evidence>
<accession>A0A381W855</accession>